<proteinExistence type="predicted"/>
<dbReference type="AlphaFoldDB" id="A0A3P8KIC3"/>
<sequence length="89" mass="9998">MFSSLKKLFNSAEPQGDNHDAEAEGIMQELSQLEAALAENPTDNSTQKMLMVKYNQAVKAYAASKGYRNCVDDVFVKIDELRNTIRKNI</sequence>
<name>A0A3P8KIC3_RAOTE</name>
<gene>
    <name evidence="2" type="ORF">NCTC13098_02408</name>
</gene>
<dbReference type="EMBL" id="LR131271">
    <property type="protein sequence ID" value="VDR26071.1"/>
    <property type="molecule type" value="Genomic_DNA"/>
</dbReference>
<dbReference type="KEGG" id="rtg:NCTC13098_02408"/>
<feature type="region of interest" description="Disordered" evidence="1">
    <location>
        <begin position="1"/>
        <end position="22"/>
    </location>
</feature>
<evidence type="ECO:0000313" key="2">
    <source>
        <dbReference type="EMBL" id="VDR26071.1"/>
    </source>
</evidence>
<reference evidence="2 3" key="1">
    <citation type="submission" date="2018-12" db="EMBL/GenBank/DDBJ databases">
        <authorList>
            <consortium name="Pathogen Informatics"/>
        </authorList>
    </citation>
    <scope>NUCLEOTIDE SEQUENCE [LARGE SCALE GENOMIC DNA]</scope>
    <source>
        <strain evidence="2 3">NCTC13098</strain>
    </source>
</reference>
<dbReference type="Proteomes" id="UP000274346">
    <property type="component" value="Chromosome"/>
</dbReference>
<protein>
    <submittedName>
        <fullName evidence="2">Uncharacterized protein</fullName>
    </submittedName>
</protein>
<evidence type="ECO:0000256" key="1">
    <source>
        <dbReference type="SAM" id="MobiDB-lite"/>
    </source>
</evidence>
<evidence type="ECO:0000313" key="3">
    <source>
        <dbReference type="Proteomes" id="UP000274346"/>
    </source>
</evidence>
<organism evidence="2 3">
    <name type="scientific">Raoultella terrigena</name>
    <name type="common">Klebsiella terrigena</name>
    <dbReference type="NCBI Taxonomy" id="577"/>
    <lineage>
        <taxon>Bacteria</taxon>
        <taxon>Pseudomonadati</taxon>
        <taxon>Pseudomonadota</taxon>
        <taxon>Gammaproteobacteria</taxon>
        <taxon>Enterobacterales</taxon>
        <taxon>Enterobacteriaceae</taxon>
        <taxon>Klebsiella/Raoultella group</taxon>
        <taxon>Raoultella</taxon>
    </lineage>
</organism>
<accession>A0A3P8KIC3</accession>